<name>A0ABW2HGL3_9MICO</name>
<dbReference type="Gene3D" id="1.10.10.10">
    <property type="entry name" value="Winged helix-like DNA-binding domain superfamily/Winged helix DNA-binding domain"/>
    <property type="match status" value="1"/>
</dbReference>
<comment type="caution">
    <text evidence="6">The sequence shown here is derived from an EMBL/GenBank/DDBJ whole genome shotgun (WGS) entry which is preliminary data.</text>
</comment>
<dbReference type="InterPro" id="IPR036390">
    <property type="entry name" value="WH_DNA-bd_sf"/>
</dbReference>
<dbReference type="SUPFAM" id="SSF55781">
    <property type="entry name" value="GAF domain-like"/>
    <property type="match status" value="1"/>
</dbReference>
<dbReference type="Gene3D" id="3.30.450.40">
    <property type="match status" value="1"/>
</dbReference>
<dbReference type="InterPro" id="IPR005471">
    <property type="entry name" value="Tscrpt_reg_IclR_N"/>
</dbReference>
<dbReference type="PROSITE" id="PS51078">
    <property type="entry name" value="ICLR_ED"/>
    <property type="match status" value="1"/>
</dbReference>
<evidence type="ECO:0000256" key="1">
    <source>
        <dbReference type="ARBA" id="ARBA00023015"/>
    </source>
</evidence>
<dbReference type="EMBL" id="JBHTBE010000004">
    <property type="protein sequence ID" value="MFC7270251.1"/>
    <property type="molecule type" value="Genomic_DNA"/>
</dbReference>
<dbReference type="InterPro" id="IPR029016">
    <property type="entry name" value="GAF-like_dom_sf"/>
</dbReference>
<keyword evidence="1" id="KW-0805">Transcription regulation</keyword>
<dbReference type="RefSeq" id="WP_262875181.1">
    <property type="nucleotide sequence ID" value="NZ_BAABKW010000007.1"/>
</dbReference>
<protein>
    <submittedName>
        <fullName evidence="6">IclR family transcriptional regulator</fullName>
    </submittedName>
</protein>
<dbReference type="Pfam" id="PF09339">
    <property type="entry name" value="HTH_IclR"/>
    <property type="match status" value="1"/>
</dbReference>
<keyword evidence="3" id="KW-0804">Transcription</keyword>
<evidence type="ECO:0000259" key="4">
    <source>
        <dbReference type="PROSITE" id="PS51077"/>
    </source>
</evidence>
<dbReference type="PANTHER" id="PTHR30136:SF24">
    <property type="entry name" value="HTH-TYPE TRANSCRIPTIONAL REPRESSOR ALLR"/>
    <property type="match status" value="1"/>
</dbReference>
<sequence>MGAESSREGAGIRSADRVLRILDAVGRAADGLTAAELARLLDLSPATTYRLIGTLQAHDFIVRAEGARFVLGRAADGLGRAVRSQIVATPAVRGVLEVMRDDARAPAYLTVFRGDDIAIAHVADSAAHPRIGQLHVGFAEAAHVTAFGKLMLAARDDDGVRRYLERHGAPAVAFGSVTSERALLDQLDEVRALQIAVEVEEYMPKLACIAAPVRSASGRTIGAVSLSTTADDFRSRAHDLEKIVRRGAWHVSSRLPRDRAVRTT</sequence>
<dbReference type="InterPro" id="IPR036388">
    <property type="entry name" value="WH-like_DNA-bd_sf"/>
</dbReference>
<dbReference type="InterPro" id="IPR050707">
    <property type="entry name" value="HTH_MetabolicPath_Reg"/>
</dbReference>
<feature type="domain" description="IclR-ED" evidence="5">
    <location>
        <begin position="74"/>
        <end position="257"/>
    </location>
</feature>
<accession>A0ABW2HGL3</accession>
<dbReference type="PANTHER" id="PTHR30136">
    <property type="entry name" value="HELIX-TURN-HELIX TRANSCRIPTIONAL REGULATOR, ICLR FAMILY"/>
    <property type="match status" value="1"/>
</dbReference>
<reference evidence="7" key="1">
    <citation type="journal article" date="2019" name="Int. J. Syst. Evol. Microbiol.">
        <title>The Global Catalogue of Microorganisms (GCM) 10K type strain sequencing project: providing services to taxonomists for standard genome sequencing and annotation.</title>
        <authorList>
            <consortium name="The Broad Institute Genomics Platform"/>
            <consortium name="The Broad Institute Genome Sequencing Center for Infectious Disease"/>
            <person name="Wu L."/>
            <person name="Ma J."/>
        </authorList>
    </citation>
    <scope>NUCLEOTIDE SEQUENCE [LARGE SCALE GENOMIC DNA]</scope>
    <source>
        <strain evidence="7">CGMCC 1.15772</strain>
    </source>
</reference>
<dbReference type="InterPro" id="IPR014757">
    <property type="entry name" value="Tscrpt_reg_IclR_C"/>
</dbReference>
<keyword evidence="7" id="KW-1185">Reference proteome</keyword>
<gene>
    <name evidence="6" type="ORF">ACFQRL_14900</name>
</gene>
<feature type="domain" description="HTH iclR-type" evidence="4">
    <location>
        <begin position="12"/>
        <end position="73"/>
    </location>
</feature>
<keyword evidence="2" id="KW-0238">DNA-binding</keyword>
<dbReference type="SMART" id="SM00346">
    <property type="entry name" value="HTH_ICLR"/>
    <property type="match status" value="1"/>
</dbReference>
<evidence type="ECO:0000259" key="5">
    <source>
        <dbReference type="PROSITE" id="PS51078"/>
    </source>
</evidence>
<organism evidence="6 7">
    <name type="scientific">Microbacterium fluvii</name>
    <dbReference type="NCBI Taxonomy" id="415215"/>
    <lineage>
        <taxon>Bacteria</taxon>
        <taxon>Bacillati</taxon>
        <taxon>Actinomycetota</taxon>
        <taxon>Actinomycetes</taxon>
        <taxon>Micrococcales</taxon>
        <taxon>Microbacteriaceae</taxon>
        <taxon>Microbacterium</taxon>
    </lineage>
</organism>
<evidence type="ECO:0000313" key="6">
    <source>
        <dbReference type="EMBL" id="MFC7270251.1"/>
    </source>
</evidence>
<evidence type="ECO:0000256" key="3">
    <source>
        <dbReference type="ARBA" id="ARBA00023163"/>
    </source>
</evidence>
<evidence type="ECO:0000313" key="7">
    <source>
        <dbReference type="Proteomes" id="UP001596507"/>
    </source>
</evidence>
<dbReference type="SUPFAM" id="SSF46785">
    <property type="entry name" value="Winged helix' DNA-binding domain"/>
    <property type="match status" value="1"/>
</dbReference>
<proteinExistence type="predicted"/>
<dbReference type="Pfam" id="PF01614">
    <property type="entry name" value="IclR_C"/>
    <property type="match status" value="1"/>
</dbReference>
<dbReference type="Proteomes" id="UP001596507">
    <property type="component" value="Unassembled WGS sequence"/>
</dbReference>
<evidence type="ECO:0000256" key="2">
    <source>
        <dbReference type="ARBA" id="ARBA00023125"/>
    </source>
</evidence>
<dbReference type="PROSITE" id="PS51077">
    <property type="entry name" value="HTH_ICLR"/>
    <property type="match status" value="1"/>
</dbReference>